<feature type="region of interest" description="Disordered" evidence="4">
    <location>
        <begin position="795"/>
        <end position="854"/>
    </location>
</feature>
<evidence type="ECO:0000256" key="4">
    <source>
        <dbReference type="SAM" id="MobiDB-lite"/>
    </source>
</evidence>
<name>A0ABV5V7Z8_9ACTN</name>
<feature type="compositionally biased region" description="Basic and acidic residues" evidence="4">
    <location>
        <begin position="413"/>
        <end position="459"/>
    </location>
</feature>
<dbReference type="GO" id="GO:0016757">
    <property type="term" value="F:glycosyltransferase activity"/>
    <property type="evidence" value="ECO:0007669"/>
    <property type="project" value="UniProtKB-KW"/>
</dbReference>
<proteinExistence type="predicted"/>
<dbReference type="Pfam" id="PF13439">
    <property type="entry name" value="Glyco_transf_4"/>
    <property type="match status" value="1"/>
</dbReference>
<gene>
    <name evidence="8" type="ORF">ACFFRO_02115</name>
</gene>
<dbReference type="InterPro" id="IPR029044">
    <property type="entry name" value="Nucleotide-diphossugar_trans"/>
</dbReference>
<dbReference type="Proteomes" id="UP001589703">
    <property type="component" value="Unassembled WGS sequence"/>
</dbReference>
<keyword evidence="9" id="KW-1185">Reference proteome</keyword>
<protein>
    <recommendedName>
        <fullName evidence="1">D-inositol 3-phosphate glycosyltransferase</fullName>
    </recommendedName>
</protein>
<dbReference type="EMBL" id="JBHMAR010000001">
    <property type="protein sequence ID" value="MFB9733951.1"/>
    <property type="molecule type" value="Genomic_DNA"/>
</dbReference>
<dbReference type="Gene3D" id="3.40.50.2000">
    <property type="entry name" value="Glycogen Phosphorylase B"/>
    <property type="match status" value="2"/>
</dbReference>
<keyword evidence="2 8" id="KW-0328">Glycosyltransferase</keyword>
<feature type="domain" description="Glycosyltransferase 2-like" evidence="6">
    <location>
        <begin position="483"/>
        <end position="575"/>
    </location>
</feature>
<evidence type="ECO:0000256" key="1">
    <source>
        <dbReference type="ARBA" id="ARBA00021292"/>
    </source>
</evidence>
<evidence type="ECO:0000313" key="9">
    <source>
        <dbReference type="Proteomes" id="UP001589703"/>
    </source>
</evidence>
<dbReference type="InterPro" id="IPR001296">
    <property type="entry name" value="Glyco_trans_1"/>
</dbReference>
<dbReference type="PANTHER" id="PTHR12526:SF510">
    <property type="entry name" value="D-INOSITOL 3-PHOSPHATE GLYCOSYLTRANSFERASE"/>
    <property type="match status" value="1"/>
</dbReference>
<evidence type="ECO:0000256" key="3">
    <source>
        <dbReference type="ARBA" id="ARBA00022679"/>
    </source>
</evidence>
<feature type="domain" description="Glycosyltransferase subfamily 4-like N-terminal" evidence="7">
    <location>
        <begin position="16"/>
        <end position="118"/>
    </location>
</feature>
<evidence type="ECO:0000259" key="5">
    <source>
        <dbReference type="Pfam" id="PF00534"/>
    </source>
</evidence>
<keyword evidence="3 8" id="KW-0808">Transferase</keyword>
<organism evidence="8 9">
    <name type="scientific">Streptomyces thermocoprophilus</name>
    <dbReference type="NCBI Taxonomy" id="78356"/>
    <lineage>
        <taxon>Bacteria</taxon>
        <taxon>Bacillati</taxon>
        <taxon>Actinomycetota</taxon>
        <taxon>Actinomycetes</taxon>
        <taxon>Kitasatosporales</taxon>
        <taxon>Streptomycetaceae</taxon>
        <taxon>Streptomyces</taxon>
    </lineage>
</organism>
<feature type="region of interest" description="Disordered" evidence="4">
    <location>
        <begin position="393"/>
        <end position="469"/>
    </location>
</feature>
<comment type="caution">
    <text evidence="8">The sequence shown here is derived from an EMBL/GenBank/DDBJ whole genome shotgun (WGS) entry which is preliminary data.</text>
</comment>
<sequence length="854" mass="88234">MNRPLRVTVVAPYGVIGGAELWILSLLDVTDRLDTDAVLLADGPLRREFERRGVPCALRSTGRSVPELAGCAAWLARRLRAERPDVVLANGVKAATVAAPAARLCGVPCVWAKHDHSYDGALTRVLAAVTDVCVGTEPGLVAASLHPRAVEVPVPAPDGRPLPRGEARAELTRRGARLDGGERLLLTISRLVSYKGVDDAVQALARPGGQGWRLAAVGPDDPSDPGERARLTALAKRLGVADRVDFAGWVQDAWRLLPAADCVAVLTKPDGTGPGQEAFGGTAVEAMLNGVPVITTGPGSVAERVAGPADAPPGGIVVPPADPGAVADALGRLAHPEARASFGRAGLRRTAANPGPAECAALLARTLSEAAGLPGAGLRGTAPLSVVVTVGGGGRAARREPHVALGRDAGPGRGEEPVRDKDRGRGGERDGDRSRDVERDRDTDPGRDVERDVGEDHGQGMRPVQDAEGIGEPDRFLALTLPQLTVPGDEIVLVDHGPADGAAGERLAALASRDPRVRLLHRPGASRAAARDAGAGAAARELIVCADAECVPAPDWLDRLRAAAAEPEPAGVLSGVCRATGRGPLAGALAAAYPPPEELGGAPGPWRRAHRLLFGPGVSVPGGPTLAFTRRAWRDAGGFADRAEESTDVSFAGSAARAGHRCAVVGAAEVRRELRAPLRHAVAAAFREGRDVAREADRRRLVGWAVRAVAATVVTAPPVRGRREAGSAAGAVRARPARRVLWVPGVVAVARLSLPWARAARRGDPRVLPLVPGAVRALDVAWAAGVLRGLVERAGAGRRSRAGGDAEDVRPDGPRPTAGGTRPSYGTGMGDFPPGTGRSGRRPLPRSGDGGGER</sequence>
<dbReference type="Gene3D" id="3.90.550.10">
    <property type="entry name" value="Spore Coat Polysaccharide Biosynthesis Protein SpsA, Chain A"/>
    <property type="match status" value="1"/>
</dbReference>
<dbReference type="SUPFAM" id="SSF53448">
    <property type="entry name" value="Nucleotide-diphospho-sugar transferases"/>
    <property type="match status" value="1"/>
</dbReference>
<feature type="domain" description="Glycosyl transferase family 1" evidence="5">
    <location>
        <begin position="173"/>
        <end position="345"/>
    </location>
</feature>
<dbReference type="InterPro" id="IPR001173">
    <property type="entry name" value="Glyco_trans_2-like"/>
</dbReference>
<evidence type="ECO:0000313" key="8">
    <source>
        <dbReference type="EMBL" id="MFB9733951.1"/>
    </source>
</evidence>
<accession>A0ABV5V7Z8</accession>
<evidence type="ECO:0000259" key="6">
    <source>
        <dbReference type="Pfam" id="PF00535"/>
    </source>
</evidence>
<feature type="compositionally biased region" description="Basic and acidic residues" evidence="4">
    <location>
        <begin position="802"/>
        <end position="813"/>
    </location>
</feature>
<dbReference type="Pfam" id="PF00534">
    <property type="entry name" value="Glycos_transf_1"/>
    <property type="match status" value="1"/>
</dbReference>
<evidence type="ECO:0000259" key="7">
    <source>
        <dbReference type="Pfam" id="PF13439"/>
    </source>
</evidence>
<dbReference type="InterPro" id="IPR028098">
    <property type="entry name" value="Glyco_trans_4-like_N"/>
</dbReference>
<dbReference type="Pfam" id="PF00535">
    <property type="entry name" value="Glycos_transf_2"/>
    <property type="match status" value="1"/>
</dbReference>
<reference evidence="8 9" key="1">
    <citation type="submission" date="2024-09" db="EMBL/GenBank/DDBJ databases">
        <authorList>
            <person name="Sun Q."/>
            <person name="Mori K."/>
        </authorList>
    </citation>
    <scope>NUCLEOTIDE SEQUENCE [LARGE SCALE GENOMIC DNA]</scope>
    <source>
        <strain evidence="8 9">JCM 10918</strain>
    </source>
</reference>
<evidence type="ECO:0000256" key="2">
    <source>
        <dbReference type="ARBA" id="ARBA00022676"/>
    </source>
</evidence>
<dbReference type="SUPFAM" id="SSF53756">
    <property type="entry name" value="UDP-Glycosyltransferase/glycogen phosphorylase"/>
    <property type="match status" value="1"/>
</dbReference>
<dbReference type="RefSeq" id="WP_383226391.1">
    <property type="nucleotide sequence ID" value="NZ_JBHMAR010000001.1"/>
</dbReference>
<dbReference type="PANTHER" id="PTHR12526">
    <property type="entry name" value="GLYCOSYLTRANSFERASE"/>
    <property type="match status" value="1"/>
</dbReference>